<dbReference type="GO" id="GO:0005794">
    <property type="term" value="C:Golgi apparatus"/>
    <property type="evidence" value="ECO:0007669"/>
    <property type="project" value="TreeGrafter"/>
</dbReference>
<dbReference type="Gene3D" id="3.90.550.10">
    <property type="entry name" value="Spore Coat Polysaccharide Biosynthesis Protein SpsA, Chain A"/>
    <property type="match status" value="1"/>
</dbReference>
<accession>R7T864</accession>
<reference evidence="3 5" key="2">
    <citation type="journal article" date="2013" name="Nature">
        <title>Insights into bilaterian evolution from three spiralian genomes.</title>
        <authorList>
            <person name="Simakov O."/>
            <person name="Marletaz F."/>
            <person name="Cho S.J."/>
            <person name="Edsinger-Gonzales E."/>
            <person name="Havlak P."/>
            <person name="Hellsten U."/>
            <person name="Kuo D.H."/>
            <person name="Larsson T."/>
            <person name="Lv J."/>
            <person name="Arendt D."/>
            <person name="Savage R."/>
            <person name="Osoegawa K."/>
            <person name="de Jong P."/>
            <person name="Grimwood J."/>
            <person name="Chapman J.A."/>
            <person name="Shapiro H."/>
            <person name="Aerts A."/>
            <person name="Otillar R.P."/>
            <person name="Terry A.Y."/>
            <person name="Boore J.L."/>
            <person name="Grigoriev I.V."/>
            <person name="Lindberg D.R."/>
            <person name="Seaver E.C."/>
            <person name="Weisblat D.A."/>
            <person name="Putnam N.H."/>
            <person name="Rokhsar D.S."/>
        </authorList>
    </citation>
    <scope>NUCLEOTIDE SEQUENCE</scope>
    <source>
        <strain evidence="3 5">I ESC-2004</strain>
    </source>
</reference>
<dbReference type="Proteomes" id="UP000014760">
    <property type="component" value="Unassembled WGS sequence"/>
</dbReference>
<evidence type="ECO:0000313" key="3">
    <source>
        <dbReference type="EMBL" id="ELT87154.1"/>
    </source>
</evidence>
<dbReference type="PANTHER" id="PTHR11675">
    <property type="entry name" value="N-ACETYLGALACTOSAMINYLTRANSFERASE"/>
    <property type="match status" value="1"/>
</dbReference>
<feature type="domain" description="Glycosyltransferase 2-like" evidence="2">
    <location>
        <begin position="1"/>
        <end position="143"/>
    </location>
</feature>
<feature type="non-terminal residue" evidence="3">
    <location>
        <position position="334"/>
    </location>
</feature>
<evidence type="ECO:0000313" key="4">
    <source>
        <dbReference type="EnsemblMetazoa" id="CapteP43587"/>
    </source>
</evidence>
<dbReference type="EMBL" id="KB312466">
    <property type="protein sequence ID" value="ELT87154.1"/>
    <property type="molecule type" value="Genomic_DNA"/>
</dbReference>
<reference evidence="4" key="3">
    <citation type="submission" date="2015-06" db="UniProtKB">
        <authorList>
            <consortium name="EnsemblMetazoa"/>
        </authorList>
    </citation>
    <scope>IDENTIFICATION</scope>
</reference>
<dbReference type="EnsemblMetazoa" id="CapteT43587">
    <property type="protein sequence ID" value="CapteP43587"/>
    <property type="gene ID" value="CapteG43587"/>
</dbReference>
<dbReference type="GO" id="GO:0004653">
    <property type="term" value="F:polypeptide N-acetylgalactosaminyltransferase activity"/>
    <property type="evidence" value="ECO:0007669"/>
    <property type="project" value="TreeGrafter"/>
</dbReference>
<evidence type="ECO:0000313" key="5">
    <source>
        <dbReference type="Proteomes" id="UP000014760"/>
    </source>
</evidence>
<dbReference type="OMA" id="RQKDFHA"/>
<proteinExistence type="predicted"/>
<dbReference type="InterPro" id="IPR001173">
    <property type="entry name" value="Glyco_trans_2-like"/>
</dbReference>
<evidence type="ECO:0000259" key="2">
    <source>
        <dbReference type="Pfam" id="PF00535"/>
    </source>
</evidence>
<dbReference type="OrthoDB" id="6308457at2759"/>
<dbReference type="SUPFAM" id="SSF53448">
    <property type="entry name" value="Nucleotide-diphospho-sugar transferases"/>
    <property type="match status" value="1"/>
</dbReference>
<dbReference type="PANTHER" id="PTHR11675:SF119">
    <property type="entry name" value="POLYPEPTIDE N-ACETYLGALACTOSAMINYLTRANSFERASE 2"/>
    <property type="match status" value="1"/>
</dbReference>
<reference evidence="5" key="1">
    <citation type="submission" date="2012-12" db="EMBL/GenBank/DDBJ databases">
        <authorList>
            <person name="Hellsten U."/>
            <person name="Grimwood J."/>
            <person name="Chapman J.A."/>
            <person name="Shapiro H."/>
            <person name="Aerts A."/>
            <person name="Otillar R.P."/>
            <person name="Terry A.Y."/>
            <person name="Boore J.L."/>
            <person name="Simakov O."/>
            <person name="Marletaz F."/>
            <person name="Cho S.-J."/>
            <person name="Edsinger-Gonzales E."/>
            <person name="Havlak P."/>
            <person name="Kuo D.-H."/>
            <person name="Larsson T."/>
            <person name="Lv J."/>
            <person name="Arendt D."/>
            <person name="Savage R."/>
            <person name="Osoegawa K."/>
            <person name="de Jong P."/>
            <person name="Lindberg D.R."/>
            <person name="Seaver E.C."/>
            <person name="Weisblat D.A."/>
            <person name="Putnam N.H."/>
            <person name="Grigoriev I.V."/>
            <person name="Rokhsar D.S."/>
        </authorList>
    </citation>
    <scope>NUCLEOTIDE SEQUENCE</scope>
    <source>
        <strain evidence="5">I ESC-2004</strain>
    </source>
</reference>
<dbReference type="HOGENOM" id="CLU_013477_0_0_1"/>
<keyword evidence="5" id="KW-1185">Reference proteome</keyword>
<dbReference type="AlphaFoldDB" id="R7T864"/>
<feature type="non-terminal residue" evidence="3">
    <location>
        <position position="1"/>
    </location>
</feature>
<dbReference type="Pfam" id="PF00535">
    <property type="entry name" value="Glycos_transf_2"/>
    <property type="match status" value="1"/>
</dbReference>
<organism evidence="3">
    <name type="scientific">Capitella teleta</name>
    <name type="common">Polychaete worm</name>
    <dbReference type="NCBI Taxonomy" id="283909"/>
    <lineage>
        <taxon>Eukaryota</taxon>
        <taxon>Metazoa</taxon>
        <taxon>Spiralia</taxon>
        <taxon>Lophotrochozoa</taxon>
        <taxon>Annelida</taxon>
        <taxon>Polychaeta</taxon>
        <taxon>Sedentaria</taxon>
        <taxon>Scolecida</taxon>
        <taxon>Capitellidae</taxon>
        <taxon>Capitella</taxon>
    </lineage>
</organism>
<gene>
    <name evidence="3" type="ORF">CAPTEDRAFT_43587</name>
</gene>
<sequence length="334" mass="38453">SVVIPFHNEQLSTLLRTLTSVVKRSPSALLKEVILVDDCSTLDCSREELEKALWQWGGLVRVVRTTQREGSTKARVIGASYATQDVISYLDSHVEVNQRWLEPIVSHINTNNKAIVMSTLDTITTEKFELQGAGWGFHGGFNWNLEFYWKGLPDRILNKLQRTYDPVPSPIMPAGAFALHREFYMWLGLLDPDMKIWGVDDVEFSFRAWQCGASVEIHPCSHVGHIFRPHIPYTFGNDTSQRVVFHNSVRTAEVVLEHYKKFFYAQANHHKVDVNMTSLRARRQLKSDNNCHDFSWFMQNVIPEMPLPPQDAVHYEHIMPKETKDNCIDVDQTD</sequence>
<dbReference type="InterPro" id="IPR029044">
    <property type="entry name" value="Nucleotide-diphossugar_trans"/>
</dbReference>
<evidence type="ECO:0000256" key="1">
    <source>
        <dbReference type="ARBA" id="ARBA00023157"/>
    </source>
</evidence>
<dbReference type="GO" id="GO:0006493">
    <property type="term" value="P:protein O-linked glycosylation"/>
    <property type="evidence" value="ECO:0007669"/>
    <property type="project" value="TreeGrafter"/>
</dbReference>
<protein>
    <recommendedName>
        <fullName evidence="2">Glycosyltransferase 2-like domain-containing protein</fullName>
    </recommendedName>
</protein>
<dbReference type="STRING" id="283909.R7T864"/>
<name>R7T864_CAPTE</name>
<keyword evidence="1" id="KW-1015">Disulfide bond</keyword>
<dbReference type="EMBL" id="AMQN01016035">
    <property type="status" value="NOT_ANNOTATED_CDS"/>
    <property type="molecule type" value="Genomic_DNA"/>
</dbReference>